<evidence type="ECO:0000313" key="2">
    <source>
        <dbReference type="EMBL" id="KAK3936458.1"/>
    </source>
</evidence>
<gene>
    <name evidence="2" type="ORF">QBC46DRAFT_269584</name>
</gene>
<sequence length="342" mass="38344">MGWRFHQSDDIREPTEGPRELSLLQLGSVDEIAKTSLLMGCNMATANYFRPVEKKHSHLFPVPFELLGMLSKTLHIRNTCFRTLPNPTPYSWDRTVFSTRRLTMAYGRLITDDDIMEPTTTQIEAIADLGSKVEIASSEDARTNVPGYSMGLLHTLHDALDQCDAYLKEKSEDLVLTVLCKHLQTVLTMINDLKDPDNDPVKTLYAAIPKWCRARRFDELSGTDPENTGAMLMNIYFCVVLHQVTHHVATSFSQTRSTRSEPSRNKGKPGMAAAVGPTSPQLPPASLPFFNTEAVETQAAHIWCTLILRMLCWLTLHDFHPPDDVQISKSGLLGSPMLVYIT</sequence>
<dbReference type="Proteomes" id="UP001303473">
    <property type="component" value="Unassembled WGS sequence"/>
</dbReference>
<reference evidence="3" key="1">
    <citation type="journal article" date="2023" name="Mol. Phylogenet. Evol.">
        <title>Genome-scale phylogeny and comparative genomics of the fungal order Sordariales.</title>
        <authorList>
            <person name="Hensen N."/>
            <person name="Bonometti L."/>
            <person name="Westerberg I."/>
            <person name="Brannstrom I.O."/>
            <person name="Guillou S."/>
            <person name="Cros-Aarteil S."/>
            <person name="Calhoun S."/>
            <person name="Haridas S."/>
            <person name="Kuo A."/>
            <person name="Mondo S."/>
            <person name="Pangilinan J."/>
            <person name="Riley R."/>
            <person name="LaButti K."/>
            <person name="Andreopoulos B."/>
            <person name="Lipzen A."/>
            <person name="Chen C."/>
            <person name="Yan M."/>
            <person name="Daum C."/>
            <person name="Ng V."/>
            <person name="Clum A."/>
            <person name="Steindorff A."/>
            <person name="Ohm R.A."/>
            <person name="Martin F."/>
            <person name="Silar P."/>
            <person name="Natvig D.O."/>
            <person name="Lalanne C."/>
            <person name="Gautier V."/>
            <person name="Ament-Velasquez S.L."/>
            <person name="Kruys A."/>
            <person name="Hutchinson M.I."/>
            <person name="Powell A.J."/>
            <person name="Barry K."/>
            <person name="Miller A.N."/>
            <person name="Grigoriev I.V."/>
            <person name="Debuchy R."/>
            <person name="Gladieux P."/>
            <person name="Hiltunen Thoren M."/>
            <person name="Johannesson H."/>
        </authorList>
    </citation>
    <scope>NUCLEOTIDE SEQUENCE [LARGE SCALE GENOMIC DNA]</scope>
    <source>
        <strain evidence="3">CBS 340.73</strain>
    </source>
</reference>
<proteinExistence type="predicted"/>
<protein>
    <submittedName>
        <fullName evidence="2">Uncharacterized protein</fullName>
    </submittedName>
</protein>
<dbReference type="AlphaFoldDB" id="A0AAN6N272"/>
<dbReference type="EMBL" id="MU853883">
    <property type="protein sequence ID" value="KAK3936458.1"/>
    <property type="molecule type" value="Genomic_DNA"/>
</dbReference>
<accession>A0AAN6N272</accession>
<evidence type="ECO:0000256" key="1">
    <source>
        <dbReference type="SAM" id="MobiDB-lite"/>
    </source>
</evidence>
<comment type="caution">
    <text evidence="2">The sequence shown here is derived from an EMBL/GenBank/DDBJ whole genome shotgun (WGS) entry which is preliminary data.</text>
</comment>
<organism evidence="2 3">
    <name type="scientific">Diplogelasinospora grovesii</name>
    <dbReference type="NCBI Taxonomy" id="303347"/>
    <lineage>
        <taxon>Eukaryota</taxon>
        <taxon>Fungi</taxon>
        <taxon>Dikarya</taxon>
        <taxon>Ascomycota</taxon>
        <taxon>Pezizomycotina</taxon>
        <taxon>Sordariomycetes</taxon>
        <taxon>Sordariomycetidae</taxon>
        <taxon>Sordariales</taxon>
        <taxon>Diplogelasinosporaceae</taxon>
        <taxon>Diplogelasinospora</taxon>
    </lineage>
</organism>
<evidence type="ECO:0000313" key="3">
    <source>
        <dbReference type="Proteomes" id="UP001303473"/>
    </source>
</evidence>
<name>A0AAN6N272_9PEZI</name>
<feature type="region of interest" description="Disordered" evidence="1">
    <location>
        <begin position="252"/>
        <end position="276"/>
    </location>
</feature>
<keyword evidence="3" id="KW-1185">Reference proteome</keyword>